<evidence type="ECO:0000256" key="5">
    <source>
        <dbReference type="ARBA" id="ARBA00023128"/>
    </source>
</evidence>
<dbReference type="InterPro" id="IPR011604">
    <property type="entry name" value="PDDEXK-like_dom_sf"/>
</dbReference>
<dbReference type="Pfam" id="PF12705">
    <property type="entry name" value="PDDEXK_1"/>
    <property type="match status" value="1"/>
</dbReference>
<keyword evidence="7" id="KW-0732">Signal</keyword>
<gene>
    <name evidence="9" type="ORF">P4O66_013237</name>
</gene>
<dbReference type="SUPFAM" id="SSF52980">
    <property type="entry name" value="Restriction endonuclease-like"/>
    <property type="match status" value="1"/>
</dbReference>
<evidence type="ECO:0000256" key="1">
    <source>
        <dbReference type="ARBA" id="ARBA00022722"/>
    </source>
</evidence>
<feature type="non-terminal residue" evidence="9">
    <location>
        <position position="344"/>
    </location>
</feature>
<protein>
    <recommendedName>
        <fullName evidence="8">PD-(D/E)XK endonuclease-like domain-containing protein</fullName>
    </recommendedName>
</protein>
<dbReference type="Gene3D" id="3.90.320.10">
    <property type="match status" value="1"/>
</dbReference>
<feature type="non-terminal residue" evidence="9">
    <location>
        <position position="1"/>
    </location>
</feature>
<feature type="chain" id="PRO_5041993288" description="PD-(D/E)XK endonuclease-like domain-containing protein" evidence="7">
    <location>
        <begin position="34"/>
        <end position="344"/>
    </location>
</feature>
<dbReference type="InterPro" id="IPR011335">
    <property type="entry name" value="Restrct_endonuc-II-like"/>
</dbReference>
<accession>A0AAD8Z211</accession>
<name>A0AAD8Z211_9TELE</name>
<keyword evidence="2" id="KW-0227">DNA damage</keyword>
<dbReference type="PANTHER" id="PTHR31340">
    <property type="entry name" value="MITOCHONDRIAL GENOME MAINTENANCE EXONUCLEASE 1"/>
    <property type="match status" value="1"/>
</dbReference>
<evidence type="ECO:0000256" key="4">
    <source>
        <dbReference type="ARBA" id="ARBA00022839"/>
    </source>
</evidence>
<dbReference type="Proteomes" id="UP001239994">
    <property type="component" value="Unassembled WGS sequence"/>
</dbReference>
<dbReference type="InterPro" id="IPR038726">
    <property type="entry name" value="PDDEXK_AddAB-type"/>
</dbReference>
<organism evidence="9 10">
    <name type="scientific">Electrophorus voltai</name>
    <dbReference type="NCBI Taxonomy" id="2609070"/>
    <lineage>
        <taxon>Eukaryota</taxon>
        <taxon>Metazoa</taxon>
        <taxon>Chordata</taxon>
        <taxon>Craniata</taxon>
        <taxon>Vertebrata</taxon>
        <taxon>Euteleostomi</taxon>
        <taxon>Actinopterygii</taxon>
        <taxon>Neopterygii</taxon>
        <taxon>Teleostei</taxon>
        <taxon>Ostariophysi</taxon>
        <taxon>Gymnotiformes</taxon>
        <taxon>Gymnotoidei</taxon>
        <taxon>Gymnotidae</taxon>
        <taxon>Electrophorus</taxon>
    </lineage>
</organism>
<reference evidence="9" key="1">
    <citation type="submission" date="2023-03" db="EMBL/GenBank/DDBJ databases">
        <title>Electrophorus voltai genome.</title>
        <authorList>
            <person name="Bian C."/>
        </authorList>
    </citation>
    <scope>NUCLEOTIDE SEQUENCE</scope>
    <source>
        <strain evidence="9">CB-2022</strain>
        <tissue evidence="9">Muscle</tissue>
    </source>
</reference>
<comment type="caution">
    <text evidence="9">The sequence shown here is derived from an EMBL/GenBank/DDBJ whole genome shotgun (WGS) entry which is preliminary data.</text>
</comment>
<evidence type="ECO:0000313" key="10">
    <source>
        <dbReference type="Proteomes" id="UP001239994"/>
    </source>
</evidence>
<feature type="signal peptide" evidence="7">
    <location>
        <begin position="1"/>
        <end position="33"/>
    </location>
</feature>
<evidence type="ECO:0000256" key="7">
    <source>
        <dbReference type="SAM" id="SignalP"/>
    </source>
</evidence>
<dbReference type="AlphaFoldDB" id="A0AAD8Z211"/>
<evidence type="ECO:0000256" key="6">
    <source>
        <dbReference type="ARBA" id="ARBA00023204"/>
    </source>
</evidence>
<dbReference type="HAMAP" id="MF_03030">
    <property type="entry name" value="MGME1"/>
    <property type="match status" value="1"/>
</dbReference>
<evidence type="ECO:0000259" key="8">
    <source>
        <dbReference type="Pfam" id="PF12705"/>
    </source>
</evidence>
<keyword evidence="3" id="KW-0378">Hydrolase</keyword>
<keyword evidence="1" id="KW-0540">Nuclease</keyword>
<keyword evidence="6" id="KW-0234">DNA repair</keyword>
<dbReference type="GO" id="GO:0005739">
    <property type="term" value="C:mitochondrion"/>
    <property type="evidence" value="ECO:0007669"/>
    <property type="project" value="TreeGrafter"/>
</dbReference>
<evidence type="ECO:0000256" key="3">
    <source>
        <dbReference type="ARBA" id="ARBA00022801"/>
    </source>
</evidence>
<dbReference type="GO" id="GO:0006264">
    <property type="term" value="P:mitochondrial DNA replication"/>
    <property type="evidence" value="ECO:0007669"/>
    <property type="project" value="TreeGrafter"/>
</dbReference>
<proteinExistence type="inferred from homology"/>
<keyword evidence="4" id="KW-0269">Exonuclease</keyword>
<dbReference type="PANTHER" id="PTHR31340:SF3">
    <property type="entry name" value="MITOCHONDRIAL GENOME MAINTENANCE EXONUCLEASE 1"/>
    <property type="match status" value="1"/>
</dbReference>
<keyword evidence="5" id="KW-0496">Mitochondrion</keyword>
<evidence type="ECO:0000313" key="9">
    <source>
        <dbReference type="EMBL" id="KAK1791215.1"/>
    </source>
</evidence>
<dbReference type="FunFam" id="3.90.320.10:FF:000005">
    <property type="entry name" value="Mitochondrial genome maintenance exonuclease 1"/>
    <property type="match status" value="1"/>
</dbReference>
<evidence type="ECO:0000256" key="2">
    <source>
        <dbReference type="ARBA" id="ARBA00022763"/>
    </source>
</evidence>
<feature type="domain" description="PD-(D/E)XK endonuclease-like" evidence="8">
    <location>
        <begin position="159"/>
        <end position="316"/>
    </location>
</feature>
<dbReference type="GO" id="GO:0006281">
    <property type="term" value="P:DNA repair"/>
    <property type="evidence" value="ECO:0007669"/>
    <property type="project" value="UniProtKB-KW"/>
</dbReference>
<keyword evidence="10" id="KW-1185">Reference proteome</keyword>
<dbReference type="EMBL" id="JAROKS010000020">
    <property type="protein sequence ID" value="KAK1791215.1"/>
    <property type="molecule type" value="Genomic_DNA"/>
</dbReference>
<sequence>ISEGVFTMLVNTLWVRCHCAVLLSGHFPLVCSGSRVAAFSSFPFLRARKKKSEYGCVDTERYASLVRAAVSTRISSQTPESIEKEDRWLYGSIIRSKAEASKMVKNPYPLLNDAKGVVQSDCEGRPMSKIPLQRDASQPAIASVTKILQKTMSAKQAFCLERWRRKKIAELGEEGFKEYTTKLFMQGKLFHSAIEGILTQENSPKDDMECCEEVDGYLQSVGHVLDDVTGARAIESAVHHEALQYLGVVDCVALYKGSLCVIDWKTSEKPKPFIHNTFDNPLQVAAYIGALNSDKNYNYQVESGLIVVAYKDGTQAHSHWLSAEHVQQYWERWLLRLEEYMEKA</sequence>
<dbReference type="GO" id="GO:0008297">
    <property type="term" value="F:single-stranded DNA exodeoxyribonuclease activity"/>
    <property type="evidence" value="ECO:0007669"/>
    <property type="project" value="TreeGrafter"/>
</dbReference>